<dbReference type="AlphaFoldDB" id="A0A8I2H3V5"/>
<dbReference type="EMBL" id="CP137578">
    <property type="protein sequence ID" value="WOX28315.1"/>
    <property type="molecule type" value="Genomic_DNA"/>
</dbReference>
<evidence type="ECO:0000313" key="1">
    <source>
        <dbReference type="EMBL" id="NLR21775.1"/>
    </source>
</evidence>
<dbReference type="RefSeq" id="WP_193521889.1">
    <property type="nucleotide sequence ID" value="NZ_CBCSDF010000010.1"/>
</dbReference>
<evidence type="ECO:0000313" key="4">
    <source>
        <dbReference type="Proteomes" id="UP001304419"/>
    </source>
</evidence>
<protein>
    <submittedName>
        <fullName evidence="1">Uncharacterized protein</fullName>
    </submittedName>
</protein>
<reference evidence="2 4" key="2">
    <citation type="submission" date="2023-10" db="EMBL/GenBank/DDBJ databases">
        <title>To unveil natural product biosynthetic capacity in Pseudoalteromonas.</title>
        <authorList>
            <person name="Wang J."/>
        </authorList>
    </citation>
    <scope>NUCLEOTIDE SEQUENCE [LARGE SCALE GENOMIC DNA]</scope>
    <source>
        <strain evidence="2 4">DSM 15914</strain>
    </source>
</reference>
<dbReference type="Proteomes" id="UP000646877">
    <property type="component" value="Unassembled WGS sequence"/>
</dbReference>
<accession>A0A8I2H3V5</accession>
<dbReference type="Proteomes" id="UP001304419">
    <property type="component" value="Chromosome 1"/>
</dbReference>
<reference evidence="1" key="1">
    <citation type="submission" date="2019-10" db="EMBL/GenBank/DDBJ databases">
        <authorList>
            <person name="Paulsen S."/>
        </authorList>
    </citation>
    <scope>NUCLEOTIDE SEQUENCE</scope>
    <source>
        <strain evidence="1">LMG 19692</strain>
    </source>
</reference>
<keyword evidence="4" id="KW-1185">Reference proteome</keyword>
<proteinExistence type="predicted"/>
<gene>
    <name evidence="1" type="ORF">F9Y85_10670</name>
    <name evidence="2" type="ORF">R5H13_17055</name>
</gene>
<evidence type="ECO:0000313" key="2">
    <source>
        <dbReference type="EMBL" id="WOX28315.1"/>
    </source>
</evidence>
<sequence length="181" mass="20660">MNKIAGETTHFQNITVLLHYIGESNYRIEWTSKMTKGSTNLVKTGKNKYVVMRKWPETKALTNVTANFTSRNAAFAHFIKNVDIIKSSDETINKAKQQCLDYFTQCEHIKPVTKTAFPKPRLQGALGREVIVKHKRNMSDIAKGHLLQLIGNKAEIQVTQRYTLCNPSAKQQFDTTQVYIL</sequence>
<dbReference type="EMBL" id="WEIA01000005">
    <property type="protein sequence ID" value="NLR21775.1"/>
    <property type="molecule type" value="Genomic_DNA"/>
</dbReference>
<name>A0A8I2H3V5_9GAMM</name>
<evidence type="ECO:0000313" key="3">
    <source>
        <dbReference type="Proteomes" id="UP000646877"/>
    </source>
</evidence>
<organism evidence="1 3">
    <name type="scientific">Pseudoalteromonas maricaloris</name>
    <dbReference type="NCBI Taxonomy" id="184924"/>
    <lineage>
        <taxon>Bacteria</taxon>
        <taxon>Pseudomonadati</taxon>
        <taxon>Pseudomonadota</taxon>
        <taxon>Gammaproteobacteria</taxon>
        <taxon>Alteromonadales</taxon>
        <taxon>Pseudoalteromonadaceae</taxon>
        <taxon>Pseudoalteromonas</taxon>
    </lineage>
</organism>